<dbReference type="InterPro" id="IPR024250">
    <property type="entry name" value="DUF2711"/>
</dbReference>
<accession>A0A829HFS7</accession>
<gene>
    <name evidence="1" type="ORF">F957_02808</name>
</gene>
<comment type="caution">
    <text evidence="1">The sequence shown here is derived from an EMBL/GenBank/DDBJ whole genome shotgun (WGS) entry which is preliminary data.</text>
</comment>
<protein>
    <recommendedName>
        <fullName evidence="3">DUF2711 domain-containing protein</fullName>
    </recommendedName>
</protein>
<dbReference type="AlphaFoldDB" id="A0A829HFS7"/>
<evidence type="ECO:0008006" key="3">
    <source>
        <dbReference type="Google" id="ProtNLM"/>
    </source>
</evidence>
<dbReference type="Pfam" id="PF10924">
    <property type="entry name" value="DUF2711"/>
    <property type="match status" value="1"/>
</dbReference>
<dbReference type="RefSeq" id="WP_016543087.1">
    <property type="nucleotide sequence ID" value="NZ_ASQH01000026.1"/>
</dbReference>
<keyword evidence="2" id="KW-1185">Reference proteome</keyword>
<dbReference type="Proteomes" id="UP000014523">
    <property type="component" value="Unassembled WGS sequence"/>
</dbReference>
<evidence type="ECO:0000313" key="2">
    <source>
        <dbReference type="Proteomes" id="UP000014523"/>
    </source>
</evidence>
<organism evidence="1 2">
    <name type="scientific">Acinetobacter gyllenbergii CIP 110306 = MTCC 11365</name>
    <dbReference type="NCBI Taxonomy" id="1217657"/>
    <lineage>
        <taxon>Bacteria</taxon>
        <taxon>Pseudomonadati</taxon>
        <taxon>Pseudomonadota</taxon>
        <taxon>Gammaproteobacteria</taxon>
        <taxon>Moraxellales</taxon>
        <taxon>Moraxellaceae</taxon>
        <taxon>Acinetobacter</taxon>
    </lineage>
</organism>
<reference evidence="1 2" key="1">
    <citation type="submission" date="2013-06" db="EMBL/GenBank/DDBJ databases">
        <title>The Genome Sequence of Acinetobacter gyllenbergii CIP 110306.</title>
        <authorList>
            <consortium name="The Broad Institute Genome Sequencing Platform"/>
            <consortium name="The Broad Institute Genome Sequencing Center for Infectious Disease"/>
            <person name="Cerqueira G."/>
            <person name="Feldgarden M."/>
            <person name="Courvalin P."/>
            <person name="Perichon B."/>
            <person name="Grillot-Courvalin C."/>
            <person name="Clermont D."/>
            <person name="Rocha E."/>
            <person name="Yoon E.-J."/>
            <person name="Nemec A."/>
            <person name="Young S.K."/>
            <person name="Zeng Q."/>
            <person name="Gargeya S."/>
            <person name="Fitzgerald M."/>
            <person name="Abouelleil A."/>
            <person name="Alvarado L."/>
            <person name="Berlin A.M."/>
            <person name="Chapman S.B."/>
            <person name="Dewar J."/>
            <person name="Goldberg J."/>
            <person name="Griggs A."/>
            <person name="Gujja S."/>
            <person name="Hansen M."/>
            <person name="Howarth C."/>
            <person name="Imamovic A."/>
            <person name="Larimer J."/>
            <person name="McCowan C."/>
            <person name="Murphy C."/>
            <person name="Pearson M."/>
            <person name="Priest M."/>
            <person name="Roberts A."/>
            <person name="Saif S."/>
            <person name="Shea T."/>
            <person name="Sykes S."/>
            <person name="Wortman J."/>
            <person name="Nusbaum C."/>
            <person name="Birren B."/>
        </authorList>
    </citation>
    <scope>NUCLEOTIDE SEQUENCE [LARGE SCALE GENOMIC DNA]</scope>
    <source>
        <strain evidence="1 2">CIP 110306</strain>
    </source>
</reference>
<name>A0A829HFS7_9GAMM</name>
<evidence type="ECO:0000313" key="1">
    <source>
        <dbReference type="EMBL" id="EPF77207.1"/>
    </source>
</evidence>
<proteinExistence type="predicted"/>
<sequence>MTNRILPTPEKFASCPYDKKILSFYEGQFESVFVIFHPFFMSTKIELECFCPSRWPSKHQFIESCSTISWSETLLLSGLTTFSDIDIGLRTIINGIKPERSNKYFSEKLTALQSQHIILPQEGYLSPFIENKLLNAIKIIGHNWLWVGDEFGTERKLYWVEDLIEKDEIPAHGCVFAHDQSLLITTHWDSHCSFLCSSKETIDKILEIEPFEGFFCTQNTEVYWSLYEI</sequence>
<dbReference type="EMBL" id="ATGG01000022">
    <property type="protein sequence ID" value="EPF77207.1"/>
    <property type="molecule type" value="Genomic_DNA"/>
</dbReference>